<evidence type="ECO:0000313" key="2">
    <source>
        <dbReference type="EnsemblPlants" id="OMERI12G07310.1"/>
    </source>
</evidence>
<name>A0A0E0FBR9_9ORYZ</name>
<protein>
    <submittedName>
        <fullName evidence="2">Uncharacterized protein</fullName>
    </submittedName>
</protein>
<dbReference type="Gramene" id="OMERI12G07310.1">
    <property type="protein sequence ID" value="OMERI12G07310.1"/>
    <property type="gene ID" value="OMERI12G07310"/>
</dbReference>
<dbReference type="AlphaFoldDB" id="A0A0E0FBR9"/>
<proteinExistence type="predicted"/>
<feature type="compositionally biased region" description="Basic residues" evidence="1">
    <location>
        <begin position="17"/>
        <end position="30"/>
    </location>
</feature>
<evidence type="ECO:0000256" key="1">
    <source>
        <dbReference type="SAM" id="MobiDB-lite"/>
    </source>
</evidence>
<dbReference type="EnsemblPlants" id="OMERI12G07310.1">
    <property type="protein sequence ID" value="OMERI12G07310.1"/>
    <property type="gene ID" value="OMERI12G07310"/>
</dbReference>
<accession>A0A0E0FBR9</accession>
<feature type="region of interest" description="Disordered" evidence="1">
    <location>
        <begin position="1"/>
        <end position="57"/>
    </location>
</feature>
<sequence>MAKADIKGGGDSGILRSGRRPPCRRWRGGRRVTGPAVESRTPVKPVEQRHGGLGGAGRQGLAWRVVASEGMPVETVGAEQRSPVIVEPASIDAAARKR</sequence>
<reference evidence="2" key="1">
    <citation type="submission" date="2015-04" db="UniProtKB">
        <authorList>
            <consortium name="EnsemblPlants"/>
        </authorList>
    </citation>
    <scope>IDENTIFICATION</scope>
</reference>
<dbReference type="HOGENOM" id="CLU_182545_0_0_1"/>
<reference evidence="2" key="2">
    <citation type="submission" date="2018-05" db="EMBL/GenBank/DDBJ databases">
        <title>OmerRS3 (Oryza meridionalis Reference Sequence Version 3).</title>
        <authorList>
            <person name="Zhang J."/>
            <person name="Kudrna D."/>
            <person name="Lee S."/>
            <person name="Talag J."/>
            <person name="Welchert J."/>
            <person name="Wing R.A."/>
        </authorList>
    </citation>
    <scope>NUCLEOTIDE SEQUENCE [LARGE SCALE GENOMIC DNA]</scope>
    <source>
        <strain evidence="2">cv. OR44</strain>
    </source>
</reference>
<organism evidence="2">
    <name type="scientific">Oryza meridionalis</name>
    <dbReference type="NCBI Taxonomy" id="40149"/>
    <lineage>
        <taxon>Eukaryota</taxon>
        <taxon>Viridiplantae</taxon>
        <taxon>Streptophyta</taxon>
        <taxon>Embryophyta</taxon>
        <taxon>Tracheophyta</taxon>
        <taxon>Spermatophyta</taxon>
        <taxon>Magnoliopsida</taxon>
        <taxon>Liliopsida</taxon>
        <taxon>Poales</taxon>
        <taxon>Poaceae</taxon>
        <taxon>BOP clade</taxon>
        <taxon>Oryzoideae</taxon>
        <taxon>Oryzeae</taxon>
        <taxon>Oryzinae</taxon>
        <taxon>Oryza</taxon>
    </lineage>
</organism>
<evidence type="ECO:0000313" key="3">
    <source>
        <dbReference type="Proteomes" id="UP000008021"/>
    </source>
</evidence>
<keyword evidence="3" id="KW-1185">Reference proteome</keyword>
<dbReference type="Proteomes" id="UP000008021">
    <property type="component" value="Chromosome 12"/>
</dbReference>